<feature type="region of interest" description="Disordered" evidence="2">
    <location>
        <begin position="1"/>
        <end position="27"/>
    </location>
</feature>
<evidence type="ECO:0000256" key="1">
    <source>
        <dbReference type="HAMAP-Rule" id="MF_00302"/>
    </source>
</evidence>
<dbReference type="GO" id="GO:0006508">
    <property type="term" value="P:proteolysis"/>
    <property type="evidence" value="ECO:0007669"/>
    <property type="project" value="UniProtKB-KW"/>
</dbReference>
<dbReference type="PANTHER" id="PTHR33473">
    <property type="entry name" value="ATP-DEPENDENT CLP PROTEASE ADAPTER PROTEIN CLPS1, CHLOROPLASTIC"/>
    <property type="match status" value="1"/>
</dbReference>
<organism evidence="4 5">
    <name type="scientific">Balneatrix alpica</name>
    <dbReference type="NCBI Taxonomy" id="75684"/>
    <lineage>
        <taxon>Bacteria</taxon>
        <taxon>Pseudomonadati</taxon>
        <taxon>Pseudomonadota</taxon>
        <taxon>Gammaproteobacteria</taxon>
        <taxon>Oceanospirillales</taxon>
        <taxon>Balneatrichaceae</taxon>
        <taxon>Balneatrix</taxon>
    </lineage>
</organism>
<keyword evidence="5" id="KW-1185">Reference proteome</keyword>
<dbReference type="NCBIfam" id="NF000670">
    <property type="entry name" value="PRK00033.1-3"/>
    <property type="match status" value="1"/>
</dbReference>
<keyword evidence="4" id="KW-0378">Hydrolase</keyword>
<dbReference type="InterPro" id="IPR014719">
    <property type="entry name" value="Ribosomal_bL12_C/ClpS-like"/>
</dbReference>
<accession>A0ABV5Z7E8</accession>
<evidence type="ECO:0000259" key="3">
    <source>
        <dbReference type="Pfam" id="PF02617"/>
    </source>
</evidence>
<dbReference type="HAMAP" id="MF_00302">
    <property type="entry name" value="ClpS"/>
    <property type="match status" value="1"/>
</dbReference>
<comment type="caution">
    <text evidence="4">The sequence shown here is derived from an EMBL/GenBank/DDBJ whole genome shotgun (WGS) entry which is preliminary data.</text>
</comment>
<protein>
    <recommendedName>
        <fullName evidence="1">ATP-dependent Clp protease adapter protein ClpS</fullName>
    </recommendedName>
</protein>
<dbReference type="GO" id="GO:0008233">
    <property type="term" value="F:peptidase activity"/>
    <property type="evidence" value="ECO:0007669"/>
    <property type="project" value="UniProtKB-KW"/>
</dbReference>
<feature type="domain" description="Adaptor protein ClpS core" evidence="3">
    <location>
        <begin position="32"/>
        <end position="110"/>
    </location>
</feature>
<name>A0ABV5Z7E8_9GAMM</name>
<dbReference type="RefSeq" id="WP_051527720.1">
    <property type="nucleotide sequence ID" value="NZ_JAUESS010000002.1"/>
</dbReference>
<gene>
    <name evidence="1 4" type="primary">clpS</name>
    <name evidence="4" type="ORF">ACFFLH_01975</name>
</gene>
<dbReference type="NCBIfam" id="NF000672">
    <property type="entry name" value="PRK00033.1-5"/>
    <property type="match status" value="1"/>
</dbReference>
<evidence type="ECO:0000313" key="4">
    <source>
        <dbReference type="EMBL" id="MFB9885182.1"/>
    </source>
</evidence>
<dbReference type="Proteomes" id="UP001589628">
    <property type="component" value="Unassembled WGS sequence"/>
</dbReference>
<proteinExistence type="inferred from homology"/>
<dbReference type="NCBIfam" id="NF000669">
    <property type="entry name" value="PRK00033.1-2"/>
    <property type="match status" value="1"/>
</dbReference>
<evidence type="ECO:0000313" key="5">
    <source>
        <dbReference type="Proteomes" id="UP001589628"/>
    </source>
</evidence>
<dbReference type="Gene3D" id="3.30.1390.10">
    <property type="match status" value="1"/>
</dbReference>
<dbReference type="Pfam" id="PF02617">
    <property type="entry name" value="ClpS"/>
    <property type="match status" value="1"/>
</dbReference>
<sequence>MSIWLSGDNDEHLGNEGGMGTATQVMKPKLQPPPMYQVVMLNDDYTPMDFVVEVLQLFFSMNEEQATQIMLAVHHQGKGICGVFPKDVAETKAAQVNQYARQQQHPLMCEVEKVG</sequence>
<keyword evidence="4" id="KW-0645">Protease</keyword>
<dbReference type="SUPFAM" id="SSF54736">
    <property type="entry name" value="ClpS-like"/>
    <property type="match status" value="1"/>
</dbReference>
<dbReference type="InterPro" id="IPR022935">
    <property type="entry name" value="ClpS"/>
</dbReference>
<comment type="subunit">
    <text evidence="1">Binds to the N-terminal domain of the chaperone ClpA.</text>
</comment>
<comment type="function">
    <text evidence="1">Involved in the modulation of the specificity of the ClpAP-mediated ATP-dependent protein degradation.</text>
</comment>
<dbReference type="PANTHER" id="PTHR33473:SF19">
    <property type="entry name" value="ATP-DEPENDENT CLP PROTEASE ADAPTER PROTEIN CLPS"/>
    <property type="match status" value="1"/>
</dbReference>
<evidence type="ECO:0000256" key="2">
    <source>
        <dbReference type="SAM" id="MobiDB-lite"/>
    </source>
</evidence>
<dbReference type="EMBL" id="JBHLZN010000001">
    <property type="protein sequence ID" value="MFB9885182.1"/>
    <property type="molecule type" value="Genomic_DNA"/>
</dbReference>
<reference evidence="4 5" key="1">
    <citation type="submission" date="2024-09" db="EMBL/GenBank/DDBJ databases">
        <authorList>
            <person name="Sun Q."/>
            <person name="Mori K."/>
        </authorList>
    </citation>
    <scope>NUCLEOTIDE SEQUENCE [LARGE SCALE GENOMIC DNA]</scope>
    <source>
        <strain evidence="4 5">ATCC 51285</strain>
    </source>
</reference>
<dbReference type="InterPro" id="IPR003769">
    <property type="entry name" value="ClpS_core"/>
</dbReference>
<comment type="similarity">
    <text evidence="1">Belongs to the ClpS family.</text>
</comment>